<organism evidence="4 5">
    <name type="scientific">Haloactinomyces albus</name>
    <dbReference type="NCBI Taxonomy" id="1352928"/>
    <lineage>
        <taxon>Bacteria</taxon>
        <taxon>Bacillati</taxon>
        <taxon>Actinomycetota</taxon>
        <taxon>Actinomycetes</taxon>
        <taxon>Actinopolysporales</taxon>
        <taxon>Actinopolysporaceae</taxon>
        <taxon>Haloactinomyces</taxon>
    </lineage>
</organism>
<keyword evidence="5" id="KW-1185">Reference proteome</keyword>
<evidence type="ECO:0000313" key="5">
    <source>
        <dbReference type="Proteomes" id="UP001180845"/>
    </source>
</evidence>
<reference evidence="4" key="1">
    <citation type="submission" date="2023-07" db="EMBL/GenBank/DDBJ databases">
        <title>Sequencing the genomes of 1000 actinobacteria strains.</title>
        <authorList>
            <person name="Klenk H.-P."/>
        </authorList>
    </citation>
    <scope>NUCLEOTIDE SEQUENCE</scope>
    <source>
        <strain evidence="4">DSM 45977</strain>
    </source>
</reference>
<comment type="caution">
    <text evidence="4">The sequence shown here is derived from an EMBL/GenBank/DDBJ whole genome shotgun (WGS) entry which is preliminary data.</text>
</comment>
<accession>A0AAE3ZD77</accession>
<name>A0AAE3ZD77_9ACTN</name>
<gene>
    <name evidence="4" type="ORF">JOF55_002944</name>
</gene>
<proteinExistence type="predicted"/>
<dbReference type="Gene3D" id="1.10.10.1320">
    <property type="entry name" value="Anti-sigma factor, zinc-finger domain"/>
    <property type="match status" value="1"/>
</dbReference>
<evidence type="ECO:0000256" key="2">
    <source>
        <dbReference type="ARBA" id="ARBA00023163"/>
    </source>
</evidence>
<keyword evidence="3" id="KW-0812">Transmembrane</keyword>
<keyword evidence="3" id="KW-1133">Transmembrane helix</keyword>
<feature type="transmembrane region" description="Helical" evidence="3">
    <location>
        <begin position="222"/>
        <end position="242"/>
    </location>
</feature>
<dbReference type="AlphaFoldDB" id="A0AAE3ZD77"/>
<keyword evidence="2" id="KW-0804">Transcription</keyword>
<feature type="transmembrane region" description="Helical" evidence="3">
    <location>
        <begin position="90"/>
        <end position="112"/>
    </location>
</feature>
<dbReference type="Proteomes" id="UP001180845">
    <property type="component" value="Unassembled WGS sequence"/>
</dbReference>
<protein>
    <recommendedName>
        <fullName evidence="6">Zinc-finger</fullName>
    </recommendedName>
</protein>
<evidence type="ECO:0000256" key="1">
    <source>
        <dbReference type="ARBA" id="ARBA00023015"/>
    </source>
</evidence>
<feature type="transmembrane region" description="Helical" evidence="3">
    <location>
        <begin position="189"/>
        <end position="210"/>
    </location>
</feature>
<dbReference type="RefSeq" id="WP_310274570.1">
    <property type="nucleotide sequence ID" value="NZ_JAVDXW010000001.1"/>
</dbReference>
<keyword evidence="1" id="KW-0805">Transcription regulation</keyword>
<sequence length="276" mass="28387">MSRSPGAHASQELITSYVLGEASQPPERMWALETHLDDCARCRQRVAEATATQVPDVARMLDGLWPVVEAAAVGTPAPSRSRLLRHARRWAPPSVLPWLLMSVLVVGAAMVLDLLGASGHVPSLVLLLGPVTPLAAVAAAWSGRLDPMAELTMASPRAGLAMVLRRTAAVLAVLIPTLAAAGGLTGASWALSLLPGLAFTLGALALGSVVGVDRAATALGSLWTVAVVLPSLFTTSLPVLLAQASVPLWALAAVTAALITALRAGAFATTFRSAAR</sequence>
<keyword evidence="3" id="KW-0472">Membrane</keyword>
<dbReference type="EMBL" id="JAVDXW010000001">
    <property type="protein sequence ID" value="MDR7302763.1"/>
    <property type="molecule type" value="Genomic_DNA"/>
</dbReference>
<feature type="transmembrane region" description="Helical" evidence="3">
    <location>
        <begin position="248"/>
        <end position="271"/>
    </location>
</feature>
<dbReference type="InterPro" id="IPR041916">
    <property type="entry name" value="Anti_sigma_zinc_sf"/>
</dbReference>
<feature type="transmembrane region" description="Helical" evidence="3">
    <location>
        <begin position="163"/>
        <end position="183"/>
    </location>
</feature>
<feature type="transmembrane region" description="Helical" evidence="3">
    <location>
        <begin position="124"/>
        <end position="142"/>
    </location>
</feature>
<evidence type="ECO:0000256" key="3">
    <source>
        <dbReference type="SAM" id="Phobius"/>
    </source>
</evidence>
<evidence type="ECO:0000313" key="4">
    <source>
        <dbReference type="EMBL" id="MDR7302763.1"/>
    </source>
</evidence>
<evidence type="ECO:0008006" key="6">
    <source>
        <dbReference type="Google" id="ProtNLM"/>
    </source>
</evidence>